<sequence>MNGMKIPKSLPNRRYNQITRQLIEAIQIGEYLVGEKLPPERELAENMNVSRTTLREAFIALEMMRYVDIRIGSGIYVLPEAAREVENSPKLQHYPGPSDQLEMRRLIEGHLAYKAALNAEETDIIKLQELLDLMDQHKKNAAKFEKFDQQFHLAIAKSSRNVLGPNLVNWLWNLREAEMFFSWFSKTRSENYRQRTVRDHEKILKGISMRMPDVAMTAMQHHIDVIRERFFEQNI</sequence>
<dbReference type="GO" id="GO:0003700">
    <property type="term" value="F:DNA-binding transcription factor activity"/>
    <property type="evidence" value="ECO:0007669"/>
    <property type="project" value="InterPro"/>
</dbReference>
<evidence type="ECO:0000256" key="1">
    <source>
        <dbReference type="ARBA" id="ARBA00023015"/>
    </source>
</evidence>
<comment type="caution">
    <text evidence="5">The sequence shown here is derived from an EMBL/GenBank/DDBJ whole genome shotgun (WGS) entry which is preliminary data.</text>
</comment>
<dbReference type="Gene3D" id="1.20.120.530">
    <property type="entry name" value="GntR ligand-binding domain-like"/>
    <property type="match status" value="1"/>
</dbReference>
<dbReference type="InterPro" id="IPR011711">
    <property type="entry name" value="GntR_C"/>
</dbReference>
<dbReference type="SUPFAM" id="SSF48008">
    <property type="entry name" value="GntR ligand-binding domain-like"/>
    <property type="match status" value="1"/>
</dbReference>
<dbReference type="InterPro" id="IPR036390">
    <property type="entry name" value="WH_DNA-bd_sf"/>
</dbReference>
<dbReference type="SUPFAM" id="SSF46785">
    <property type="entry name" value="Winged helix' DNA-binding domain"/>
    <property type="match status" value="1"/>
</dbReference>
<dbReference type="CDD" id="cd07377">
    <property type="entry name" value="WHTH_GntR"/>
    <property type="match status" value="1"/>
</dbReference>
<keyword evidence="3" id="KW-0804">Transcription</keyword>
<dbReference type="SMART" id="SM00345">
    <property type="entry name" value="HTH_GNTR"/>
    <property type="match status" value="1"/>
</dbReference>
<keyword evidence="2" id="KW-0238">DNA-binding</keyword>
<evidence type="ECO:0000313" key="6">
    <source>
        <dbReference type="Proteomes" id="UP000226525"/>
    </source>
</evidence>
<dbReference type="Pfam" id="PF00392">
    <property type="entry name" value="GntR"/>
    <property type="match status" value="1"/>
</dbReference>
<dbReference type="PRINTS" id="PR00035">
    <property type="entry name" value="HTHGNTR"/>
</dbReference>
<protein>
    <recommendedName>
        <fullName evidence="4">HTH gntR-type domain-containing protein</fullName>
    </recommendedName>
</protein>
<dbReference type="GO" id="GO:0003677">
    <property type="term" value="F:DNA binding"/>
    <property type="evidence" value="ECO:0007669"/>
    <property type="project" value="UniProtKB-KW"/>
</dbReference>
<dbReference type="SMART" id="SM00895">
    <property type="entry name" value="FCD"/>
    <property type="match status" value="1"/>
</dbReference>
<dbReference type="Pfam" id="PF07729">
    <property type="entry name" value="FCD"/>
    <property type="match status" value="1"/>
</dbReference>
<reference evidence="6" key="1">
    <citation type="submission" date="2017-09" db="EMBL/GenBank/DDBJ databases">
        <title>The Reconstruction of 2,631 Draft Metagenome-Assembled Genomes from the Global Oceans.</title>
        <authorList>
            <person name="Tully B.J."/>
            <person name="Graham E.D."/>
            <person name="Heidelberg J.F."/>
        </authorList>
    </citation>
    <scope>NUCLEOTIDE SEQUENCE [LARGE SCALE GENOMIC DNA]</scope>
</reference>
<dbReference type="PROSITE" id="PS50949">
    <property type="entry name" value="HTH_GNTR"/>
    <property type="match status" value="1"/>
</dbReference>
<dbReference type="EMBL" id="NZEX01000112">
    <property type="protein sequence ID" value="MAH63754.1"/>
    <property type="molecule type" value="Genomic_DNA"/>
</dbReference>
<dbReference type="Proteomes" id="UP000226525">
    <property type="component" value="Unassembled WGS sequence"/>
</dbReference>
<evidence type="ECO:0000259" key="4">
    <source>
        <dbReference type="PROSITE" id="PS50949"/>
    </source>
</evidence>
<evidence type="ECO:0000313" key="5">
    <source>
        <dbReference type="EMBL" id="MAH63754.1"/>
    </source>
</evidence>
<dbReference type="Gene3D" id="1.10.10.10">
    <property type="entry name" value="Winged helix-like DNA-binding domain superfamily/Winged helix DNA-binding domain"/>
    <property type="match status" value="1"/>
</dbReference>
<dbReference type="PANTHER" id="PTHR43537">
    <property type="entry name" value="TRANSCRIPTIONAL REGULATOR, GNTR FAMILY"/>
    <property type="match status" value="1"/>
</dbReference>
<accession>A0A2D6YKS0</accession>
<dbReference type="AlphaFoldDB" id="A0A2D6YKS0"/>
<dbReference type="PANTHER" id="PTHR43537:SF5">
    <property type="entry name" value="UXU OPERON TRANSCRIPTIONAL REGULATOR"/>
    <property type="match status" value="1"/>
</dbReference>
<proteinExistence type="predicted"/>
<dbReference type="InterPro" id="IPR008920">
    <property type="entry name" value="TF_FadR/GntR_C"/>
</dbReference>
<dbReference type="InterPro" id="IPR000524">
    <property type="entry name" value="Tscrpt_reg_HTH_GntR"/>
</dbReference>
<gene>
    <name evidence="5" type="ORF">CMN54_09980</name>
</gene>
<evidence type="ECO:0000256" key="2">
    <source>
        <dbReference type="ARBA" id="ARBA00023125"/>
    </source>
</evidence>
<organism evidence="5 6">
    <name type="scientific">SAR324 cluster bacterium</name>
    <dbReference type="NCBI Taxonomy" id="2024889"/>
    <lineage>
        <taxon>Bacteria</taxon>
        <taxon>Deltaproteobacteria</taxon>
        <taxon>SAR324 cluster</taxon>
    </lineage>
</organism>
<keyword evidence="1" id="KW-0805">Transcription regulation</keyword>
<evidence type="ECO:0000256" key="3">
    <source>
        <dbReference type="ARBA" id="ARBA00023163"/>
    </source>
</evidence>
<dbReference type="InterPro" id="IPR036388">
    <property type="entry name" value="WH-like_DNA-bd_sf"/>
</dbReference>
<feature type="domain" description="HTH gntR-type" evidence="4">
    <location>
        <begin position="12"/>
        <end position="80"/>
    </location>
</feature>
<name>A0A2D6YKS0_9DELT</name>